<evidence type="ECO:0000313" key="4">
    <source>
        <dbReference type="Proteomes" id="UP000663877"/>
    </source>
</evidence>
<dbReference type="Proteomes" id="UP000663877">
    <property type="component" value="Unassembled WGS sequence"/>
</dbReference>
<dbReference type="AlphaFoldDB" id="A0A815UCM8"/>
<evidence type="ECO:0000313" key="3">
    <source>
        <dbReference type="Proteomes" id="UP000663832"/>
    </source>
</evidence>
<sequence length="162" mass="18607">MKNKNLDNIQSDLQFILDRTPFLYSLCIGPLSAFNSHIPFKEITCASVRQLDIRGGTQYSSWYVSPSVCEKQCVQLFHSPLAIQCETLNIKVTTRQIMLDLVNNMPNLKALNVMCDDDAGSYLDGAELLENEVFNWLYQQLPSTSIISRDTTYHRIIQIWIR</sequence>
<accession>A0A815UCM8</accession>
<keyword evidence="3" id="KW-1185">Reference proteome</keyword>
<organism evidence="1 4">
    <name type="scientific">Adineta steineri</name>
    <dbReference type="NCBI Taxonomy" id="433720"/>
    <lineage>
        <taxon>Eukaryota</taxon>
        <taxon>Metazoa</taxon>
        <taxon>Spiralia</taxon>
        <taxon>Gnathifera</taxon>
        <taxon>Rotifera</taxon>
        <taxon>Eurotatoria</taxon>
        <taxon>Bdelloidea</taxon>
        <taxon>Adinetida</taxon>
        <taxon>Adinetidae</taxon>
        <taxon>Adineta</taxon>
    </lineage>
</organism>
<evidence type="ECO:0000313" key="2">
    <source>
        <dbReference type="EMBL" id="CAF1649279.1"/>
    </source>
</evidence>
<evidence type="ECO:0000313" key="1">
    <source>
        <dbReference type="EMBL" id="CAF1517967.1"/>
    </source>
</evidence>
<dbReference type="OrthoDB" id="10057489at2759"/>
<reference evidence="1" key="1">
    <citation type="submission" date="2021-02" db="EMBL/GenBank/DDBJ databases">
        <authorList>
            <person name="Nowell W R."/>
        </authorList>
    </citation>
    <scope>NUCLEOTIDE SEQUENCE</scope>
</reference>
<comment type="caution">
    <text evidence="1">The sequence shown here is derived from an EMBL/GenBank/DDBJ whole genome shotgun (WGS) entry which is preliminary data.</text>
</comment>
<dbReference type="EMBL" id="CAJNOI010003429">
    <property type="protein sequence ID" value="CAF1517967.1"/>
    <property type="molecule type" value="Genomic_DNA"/>
</dbReference>
<gene>
    <name evidence="1" type="ORF">BJG266_LOCUS44107</name>
    <name evidence="2" type="ORF">QVE165_LOCUS61052</name>
</gene>
<dbReference type="EMBL" id="CAJNOM010003783">
    <property type="protein sequence ID" value="CAF1649279.1"/>
    <property type="molecule type" value="Genomic_DNA"/>
</dbReference>
<name>A0A815UCM8_9BILA</name>
<protein>
    <submittedName>
        <fullName evidence="1">Uncharacterized protein</fullName>
    </submittedName>
</protein>
<dbReference type="Proteomes" id="UP000663832">
    <property type="component" value="Unassembled WGS sequence"/>
</dbReference>
<proteinExistence type="predicted"/>